<dbReference type="Proteomes" id="UP000641588">
    <property type="component" value="Unassembled WGS sequence"/>
</dbReference>
<dbReference type="EMBL" id="WHOD01000067">
    <property type="protein sequence ID" value="NOU95115.1"/>
    <property type="molecule type" value="Genomic_DNA"/>
</dbReference>
<evidence type="ECO:0000313" key="1">
    <source>
        <dbReference type="EMBL" id="NOU95115.1"/>
    </source>
</evidence>
<proteinExistence type="predicted"/>
<evidence type="ECO:0000313" key="2">
    <source>
        <dbReference type="Proteomes" id="UP000641588"/>
    </source>
</evidence>
<accession>A0A972GYA6</accession>
<name>A0A972GYA6_9BACL</name>
<comment type="caution">
    <text evidence="1">The sequence shown here is derived from an EMBL/GenBank/DDBJ whole genome shotgun (WGS) entry which is preliminary data.</text>
</comment>
<sequence>MIYYYACPYNQIENLKLLLSWRYDYTVLSKPQVYLLCTDLSLDLVTIQRYYEYWNGQLLFQGTAQL</sequence>
<keyword evidence="2" id="KW-1185">Reference proteome</keyword>
<gene>
    <name evidence="1" type="ORF">GC093_18065</name>
</gene>
<dbReference type="RefSeq" id="WP_171653319.1">
    <property type="nucleotide sequence ID" value="NZ_WHOD01000067.1"/>
</dbReference>
<protein>
    <submittedName>
        <fullName evidence="1">Uncharacterized protein</fullName>
    </submittedName>
</protein>
<dbReference type="AlphaFoldDB" id="A0A972GYA6"/>
<organism evidence="1 2">
    <name type="scientific">Paenibacillus foliorum</name>
    <dbReference type="NCBI Taxonomy" id="2654974"/>
    <lineage>
        <taxon>Bacteria</taxon>
        <taxon>Bacillati</taxon>
        <taxon>Bacillota</taxon>
        <taxon>Bacilli</taxon>
        <taxon>Bacillales</taxon>
        <taxon>Paenibacillaceae</taxon>
        <taxon>Paenibacillus</taxon>
    </lineage>
</organism>
<reference evidence="1" key="1">
    <citation type="submission" date="2019-10" db="EMBL/GenBank/DDBJ databases">
        <title>Description of Paenibacillus glebae sp. nov.</title>
        <authorList>
            <person name="Carlier A."/>
            <person name="Qi S."/>
        </authorList>
    </citation>
    <scope>NUCLEOTIDE SEQUENCE</scope>
    <source>
        <strain evidence="1">LMG 31456</strain>
    </source>
</reference>